<dbReference type="Pfam" id="PF03060">
    <property type="entry name" value="NMO"/>
    <property type="match status" value="1"/>
</dbReference>
<keyword evidence="5" id="KW-1185">Reference proteome</keyword>
<dbReference type="GO" id="GO:0018580">
    <property type="term" value="F:nitronate monooxygenase activity"/>
    <property type="evidence" value="ECO:0007669"/>
    <property type="project" value="InterPro"/>
</dbReference>
<organism evidence="4 5">
    <name type="scientific">Effrenium voratum</name>
    <dbReference type="NCBI Taxonomy" id="2562239"/>
    <lineage>
        <taxon>Eukaryota</taxon>
        <taxon>Sar</taxon>
        <taxon>Alveolata</taxon>
        <taxon>Dinophyceae</taxon>
        <taxon>Suessiales</taxon>
        <taxon>Symbiodiniaceae</taxon>
        <taxon>Effrenium</taxon>
    </lineage>
</organism>
<dbReference type="CDD" id="cd04730">
    <property type="entry name" value="NPD_like"/>
    <property type="match status" value="1"/>
</dbReference>
<dbReference type="InterPro" id="IPR004136">
    <property type="entry name" value="NMO"/>
</dbReference>
<dbReference type="Gene3D" id="3.20.20.70">
    <property type="entry name" value="Aldolase class I"/>
    <property type="match status" value="1"/>
</dbReference>
<evidence type="ECO:0000313" key="5">
    <source>
        <dbReference type="Proteomes" id="UP001178507"/>
    </source>
</evidence>
<name>A0AA36JEN3_9DINO</name>
<dbReference type="InterPro" id="IPR013785">
    <property type="entry name" value="Aldolase_TIM"/>
</dbReference>
<dbReference type="SUPFAM" id="SSF51412">
    <property type="entry name" value="Inosine monophosphate dehydrogenase (IMPDH)"/>
    <property type="match status" value="1"/>
</dbReference>
<accession>A0AA36JEN3</accession>
<dbReference type="AlphaFoldDB" id="A0AA36JEN3"/>
<keyword evidence="3" id="KW-0560">Oxidoreductase</keyword>
<sequence>MATLKTPLTELLGIKYPIMLAGMGSVSGHELVAAVSNAGGIGTLGGVMFELDGFRKEIKEVKKRLKPGVPFGVDLLIPKVGGGARATNKDYTNGALPEMVDIMIEEGVKLFVSAVGVPPKWAVDKLHAAGIVCMNMVGAPHHVAKALEVGVDMICAQGTEAGGHTGDVATLPLIPQCVDECRGKKNFFGTDVPVIAAGGIFDGRGLGASLCLGAVGVWVGTRFICCEEANAGPVHKKRIVEAQSVDTTRTEVFTGRPCRVLKTPYVKSWDGRTQDLKDKLTQGIVPYVEDVQAERASVSEFFPAIMGQAVGGVRAIKTADDIVQEMIGDALKSINYAQSCVSKL</sequence>
<proteinExistence type="predicted"/>
<keyword evidence="2" id="KW-0288">FMN</keyword>
<reference evidence="4" key="1">
    <citation type="submission" date="2023-08" db="EMBL/GenBank/DDBJ databases">
        <authorList>
            <person name="Chen Y."/>
            <person name="Shah S."/>
            <person name="Dougan E. K."/>
            <person name="Thang M."/>
            <person name="Chan C."/>
        </authorList>
    </citation>
    <scope>NUCLEOTIDE SEQUENCE</scope>
</reference>
<evidence type="ECO:0008006" key="6">
    <source>
        <dbReference type="Google" id="ProtNLM"/>
    </source>
</evidence>
<evidence type="ECO:0000256" key="3">
    <source>
        <dbReference type="ARBA" id="ARBA00023002"/>
    </source>
</evidence>
<evidence type="ECO:0000313" key="4">
    <source>
        <dbReference type="EMBL" id="CAJ1403666.1"/>
    </source>
</evidence>
<evidence type="ECO:0000256" key="2">
    <source>
        <dbReference type="ARBA" id="ARBA00022643"/>
    </source>
</evidence>
<dbReference type="PANTHER" id="PTHR32332">
    <property type="entry name" value="2-NITROPROPANE DIOXYGENASE"/>
    <property type="match status" value="1"/>
</dbReference>
<keyword evidence="1" id="KW-0285">Flavoprotein</keyword>
<dbReference type="Proteomes" id="UP001178507">
    <property type="component" value="Unassembled WGS sequence"/>
</dbReference>
<dbReference type="PANTHER" id="PTHR32332:SF31">
    <property type="entry name" value="2-NITROPROPANE DIOXYGENASE FAMILY, PUTATIVE (AFU_ORTHOLOGUE AFUA_2G09850)-RELATED"/>
    <property type="match status" value="1"/>
</dbReference>
<evidence type="ECO:0000256" key="1">
    <source>
        <dbReference type="ARBA" id="ARBA00022630"/>
    </source>
</evidence>
<protein>
    <recommendedName>
        <fullName evidence="6">2-nitropropane dioxygenase</fullName>
    </recommendedName>
</protein>
<gene>
    <name evidence="4" type="ORF">EVOR1521_LOCUS26289</name>
</gene>
<comment type="caution">
    <text evidence="4">The sequence shown here is derived from an EMBL/GenBank/DDBJ whole genome shotgun (WGS) entry which is preliminary data.</text>
</comment>
<dbReference type="EMBL" id="CAUJNA010003505">
    <property type="protein sequence ID" value="CAJ1403666.1"/>
    <property type="molecule type" value="Genomic_DNA"/>
</dbReference>